<accession>A0A8K0T1Z1</accession>
<keyword evidence="5" id="KW-1185">Reference proteome</keyword>
<proteinExistence type="predicted"/>
<evidence type="ECO:0000256" key="1">
    <source>
        <dbReference type="SAM" id="Coils"/>
    </source>
</evidence>
<comment type="caution">
    <text evidence="4">The sequence shown here is derived from an EMBL/GenBank/DDBJ whole genome shotgun (WGS) entry which is preliminary data.</text>
</comment>
<dbReference type="AlphaFoldDB" id="A0A8K0T1Z1"/>
<keyword evidence="1" id="KW-0175">Coiled coil</keyword>
<gene>
    <name evidence="4" type="ORF">B0I35DRAFT_135608</name>
</gene>
<feature type="compositionally biased region" description="Polar residues" evidence="2">
    <location>
        <begin position="32"/>
        <end position="42"/>
    </location>
</feature>
<evidence type="ECO:0000256" key="2">
    <source>
        <dbReference type="SAM" id="MobiDB-lite"/>
    </source>
</evidence>
<feature type="coiled-coil region" evidence="1">
    <location>
        <begin position="513"/>
        <end position="540"/>
    </location>
</feature>
<keyword evidence="3" id="KW-1133">Transmembrane helix</keyword>
<dbReference type="EMBL" id="JAGPNK010000002">
    <property type="protein sequence ID" value="KAH7326458.1"/>
    <property type="molecule type" value="Genomic_DNA"/>
</dbReference>
<dbReference type="OrthoDB" id="10071171at2759"/>
<protein>
    <submittedName>
        <fullName evidence="4">Uncharacterized protein</fullName>
    </submittedName>
</protein>
<sequence>MPIKVIGSSPRAPILPNGPEPPHEPDGRDNIQNHGESFSSRSIRLVPSRGSSFKGERSDTPTPSLVVVNMHAGPSRVEDSWAKHMRDQFPCPRQPQRSYVDLMESNGADRGFVRTFFNAADEVESKRAQDQIASVEDFCRGSVEILNSPPSNTGTSENSNRFVGPSYWIGYSQETQAQKAGRPQSAAEFFQSLKPKGNDEEDISERPQRIFISDVDGASIAALMLTARADQQPALKHLILGHITIRPQAAIEVNNDDGNPISGIVMRFHIPSLTLKEANRDGEQIADHRTFSDKTPLRRRHDYYSLESLAARLRTEHGDTAVSHPDMFLYEHTTSCVVTVHRESAWTAVCMTDDYYLEVARLDPVDNDTDAEDDPNRLDPSTGKIHVAQHKTDPRVYFVTALQRYMSYALDDLKDALEQLNHDIRTLYEYGIPEQEEQCGVRARLQSIRRARGQWIQRHGKTLNKLSGLIKSNRSTVQLFIEENLVAPDGTPNGPWFKGLPKDEEARTCFVQMRAHSRALNRLDKRLKELQLVYKDLLETEHYMARMDIDTDAIAIDTRTTVHQGAFTIGINFTQQVIAAMDVGITLFRLFKENVGSSGVRRAIAGACSLSVLFCFAVFWAVQLVTNHWAGRRARRGA</sequence>
<keyword evidence="3" id="KW-0812">Transmembrane</keyword>
<reference evidence="4" key="1">
    <citation type="journal article" date="2021" name="Nat. Commun.">
        <title>Genetic determinants of endophytism in the Arabidopsis root mycobiome.</title>
        <authorList>
            <person name="Mesny F."/>
            <person name="Miyauchi S."/>
            <person name="Thiergart T."/>
            <person name="Pickel B."/>
            <person name="Atanasova L."/>
            <person name="Karlsson M."/>
            <person name="Huettel B."/>
            <person name="Barry K.W."/>
            <person name="Haridas S."/>
            <person name="Chen C."/>
            <person name="Bauer D."/>
            <person name="Andreopoulos W."/>
            <person name="Pangilinan J."/>
            <person name="LaButti K."/>
            <person name="Riley R."/>
            <person name="Lipzen A."/>
            <person name="Clum A."/>
            <person name="Drula E."/>
            <person name="Henrissat B."/>
            <person name="Kohler A."/>
            <person name="Grigoriev I.V."/>
            <person name="Martin F.M."/>
            <person name="Hacquard S."/>
        </authorList>
    </citation>
    <scope>NUCLEOTIDE SEQUENCE</scope>
    <source>
        <strain evidence="4">MPI-CAGE-CH-0235</strain>
    </source>
</reference>
<evidence type="ECO:0000313" key="4">
    <source>
        <dbReference type="EMBL" id="KAH7326458.1"/>
    </source>
</evidence>
<feature type="compositionally biased region" description="Basic and acidic residues" evidence="2">
    <location>
        <begin position="21"/>
        <end position="31"/>
    </location>
</feature>
<name>A0A8K0T1Z1_9HYPO</name>
<dbReference type="Proteomes" id="UP000813444">
    <property type="component" value="Unassembled WGS sequence"/>
</dbReference>
<organism evidence="4 5">
    <name type="scientific">Stachybotrys elegans</name>
    <dbReference type="NCBI Taxonomy" id="80388"/>
    <lineage>
        <taxon>Eukaryota</taxon>
        <taxon>Fungi</taxon>
        <taxon>Dikarya</taxon>
        <taxon>Ascomycota</taxon>
        <taxon>Pezizomycotina</taxon>
        <taxon>Sordariomycetes</taxon>
        <taxon>Hypocreomycetidae</taxon>
        <taxon>Hypocreales</taxon>
        <taxon>Stachybotryaceae</taxon>
        <taxon>Stachybotrys</taxon>
    </lineage>
</organism>
<evidence type="ECO:0000313" key="5">
    <source>
        <dbReference type="Proteomes" id="UP000813444"/>
    </source>
</evidence>
<feature type="transmembrane region" description="Helical" evidence="3">
    <location>
        <begin position="603"/>
        <end position="622"/>
    </location>
</feature>
<evidence type="ECO:0000256" key="3">
    <source>
        <dbReference type="SAM" id="Phobius"/>
    </source>
</evidence>
<feature type="region of interest" description="Disordered" evidence="2">
    <location>
        <begin position="1"/>
        <end position="64"/>
    </location>
</feature>
<keyword evidence="3" id="KW-0472">Membrane</keyword>